<feature type="domain" description="RING-type" evidence="7">
    <location>
        <begin position="301"/>
        <end position="341"/>
    </location>
</feature>
<keyword evidence="10" id="KW-1185">Reference proteome</keyword>
<dbReference type="PANTHER" id="PTHR24007">
    <property type="entry name" value="BRCA1-ASSOCIATED PROTEIN"/>
    <property type="match status" value="1"/>
</dbReference>
<feature type="domain" description="UBP-type" evidence="8">
    <location>
        <begin position="299"/>
        <end position="402"/>
    </location>
</feature>
<dbReference type="Proteomes" id="UP001164746">
    <property type="component" value="Chromosome 4"/>
</dbReference>
<dbReference type="InterPro" id="IPR001841">
    <property type="entry name" value="Znf_RING"/>
</dbReference>
<evidence type="ECO:0000256" key="5">
    <source>
        <dbReference type="SAM" id="Coils"/>
    </source>
</evidence>
<keyword evidence="2 4" id="KW-0863">Zinc-finger</keyword>
<feature type="region of interest" description="Disordered" evidence="6">
    <location>
        <begin position="554"/>
        <end position="573"/>
    </location>
</feature>
<evidence type="ECO:0000256" key="4">
    <source>
        <dbReference type="PROSITE-ProRule" id="PRU00502"/>
    </source>
</evidence>
<dbReference type="PANTHER" id="PTHR24007:SF7">
    <property type="entry name" value="BRCA1-ASSOCIATED PROTEIN"/>
    <property type="match status" value="1"/>
</dbReference>
<evidence type="ECO:0000256" key="6">
    <source>
        <dbReference type="SAM" id="MobiDB-lite"/>
    </source>
</evidence>
<evidence type="ECO:0000313" key="10">
    <source>
        <dbReference type="Proteomes" id="UP001164746"/>
    </source>
</evidence>
<evidence type="ECO:0000256" key="3">
    <source>
        <dbReference type="ARBA" id="ARBA00022833"/>
    </source>
</evidence>
<dbReference type="EMBL" id="CP111015">
    <property type="protein sequence ID" value="WAR01415.1"/>
    <property type="molecule type" value="Genomic_DNA"/>
</dbReference>
<dbReference type="InterPro" id="IPR013083">
    <property type="entry name" value="Znf_RING/FYVE/PHD"/>
</dbReference>
<evidence type="ECO:0000259" key="8">
    <source>
        <dbReference type="PROSITE" id="PS50271"/>
    </source>
</evidence>
<name>A0ABY7DUM1_MYAAR</name>
<protein>
    <submittedName>
        <fullName evidence="9">BRAP-like protein</fullName>
    </submittedName>
</protein>
<dbReference type="Gene3D" id="3.30.40.10">
    <property type="entry name" value="Zinc/RING finger domain, C3HC4 (zinc finger)"/>
    <property type="match status" value="1"/>
</dbReference>
<evidence type="ECO:0000259" key="7">
    <source>
        <dbReference type="PROSITE" id="PS50089"/>
    </source>
</evidence>
<dbReference type="PROSITE" id="PS50089">
    <property type="entry name" value="ZF_RING_2"/>
    <property type="match status" value="1"/>
</dbReference>
<dbReference type="SMART" id="SM00184">
    <property type="entry name" value="RING"/>
    <property type="match status" value="1"/>
</dbReference>
<evidence type="ECO:0000256" key="2">
    <source>
        <dbReference type="ARBA" id="ARBA00022771"/>
    </source>
</evidence>
<dbReference type="InterPro" id="IPR011422">
    <property type="entry name" value="BRAP2/ETP1_RRM"/>
</dbReference>
<feature type="coiled-coil region" evidence="5">
    <location>
        <begin position="484"/>
        <end position="511"/>
    </location>
</feature>
<keyword evidence="3" id="KW-0862">Zinc</keyword>
<reference evidence="9" key="1">
    <citation type="submission" date="2022-11" db="EMBL/GenBank/DDBJ databases">
        <title>Centuries of genome instability and evolution in soft-shell clam transmissible cancer (bioRxiv).</title>
        <authorList>
            <person name="Hart S.F.M."/>
            <person name="Yonemitsu M.A."/>
            <person name="Giersch R.M."/>
            <person name="Beal B.F."/>
            <person name="Arriagada G."/>
            <person name="Davis B.W."/>
            <person name="Ostrander E.A."/>
            <person name="Goff S.P."/>
            <person name="Metzger M.J."/>
        </authorList>
    </citation>
    <scope>NUCLEOTIDE SEQUENCE</scope>
    <source>
        <strain evidence="9">MELC-2E11</strain>
        <tissue evidence="9">Siphon/mantle</tissue>
    </source>
</reference>
<keyword evidence="1" id="KW-0479">Metal-binding</keyword>
<dbReference type="Pfam" id="PF13639">
    <property type="entry name" value="zf-RING_2"/>
    <property type="match status" value="1"/>
</dbReference>
<sequence length="573" mass="63565">MKVALLNIRFEISDQSNIINYLEFKDYDLEAIEEFVSDSSMSESLYVRAGSEGRGVGIKNAGSDGSGFGLKKAGSDGSGVDVKKAGLDGSGVDVKKAGLDGSGVDVKKAGLDGSGVNLKKARSDGSGVDVKKAGLDGSEVGLKNAGLDGSGVVGSMEGDTGVRPKSQSPTPKGMASLHFYSGNPGVEKLKGILHIYKDNHMTSLSEDTARSELICMLAVPAKYTIHDLLKFNAPFLKGIEYMRIIRDGAPNQYMVLSLADEYYSTYNNVTFNSIEADICHLVYVGQNACMPIPGMTELPNCPVCLERMDESVDGILTILCNHAFHMHCLSQWFDTSCPVCRYSQTPEEVDENRCMKHFQETQHTYAMELGNNKVWDYIGDNYVHRLVQNKSDGKLVQVDEGGNPYTYLLTNQLDSQRLYFEEKMGDVESAMFEKVHLLEEENMSLAEQCSKLHMNLECAIKDKHMSEKKCTQLQTRLKKVFHDLQEEREINKSLQRNQDEWKQRVTTLECEMKKFTDAKDKLRDVMFYVEAQGKLQHAEGVSQEEISESHVILGGATGGAQQGAKQGRRKKQR</sequence>
<organism evidence="9 10">
    <name type="scientific">Mya arenaria</name>
    <name type="common">Soft-shell clam</name>
    <dbReference type="NCBI Taxonomy" id="6604"/>
    <lineage>
        <taxon>Eukaryota</taxon>
        <taxon>Metazoa</taxon>
        <taxon>Spiralia</taxon>
        <taxon>Lophotrochozoa</taxon>
        <taxon>Mollusca</taxon>
        <taxon>Bivalvia</taxon>
        <taxon>Autobranchia</taxon>
        <taxon>Heteroconchia</taxon>
        <taxon>Euheterodonta</taxon>
        <taxon>Imparidentia</taxon>
        <taxon>Neoheterodontei</taxon>
        <taxon>Myida</taxon>
        <taxon>Myoidea</taxon>
        <taxon>Myidae</taxon>
        <taxon>Mya</taxon>
    </lineage>
</organism>
<accession>A0ABY7DUM1</accession>
<gene>
    <name evidence="9" type="ORF">MAR_007973</name>
</gene>
<keyword evidence="5" id="KW-0175">Coiled coil</keyword>
<dbReference type="InterPro" id="IPR047243">
    <property type="entry name" value="RING-H2_BRAP2"/>
</dbReference>
<proteinExistence type="predicted"/>
<dbReference type="InterPro" id="IPR001607">
    <property type="entry name" value="Znf_UBP"/>
</dbReference>
<evidence type="ECO:0000256" key="1">
    <source>
        <dbReference type="ARBA" id="ARBA00022723"/>
    </source>
</evidence>
<evidence type="ECO:0000313" key="9">
    <source>
        <dbReference type="EMBL" id="WAR01415.1"/>
    </source>
</evidence>
<dbReference type="CDD" id="cd16457">
    <property type="entry name" value="RING-H2_BRAP2"/>
    <property type="match status" value="1"/>
</dbReference>
<dbReference type="PROSITE" id="PS50271">
    <property type="entry name" value="ZF_UBP"/>
    <property type="match status" value="1"/>
</dbReference>
<dbReference type="SUPFAM" id="SSF57850">
    <property type="entry name" value="RING/U-box"/>
    <property type="match status" value="1"/>
</dbReference>
<dbReference type="Pfam" id="PF07576">
    <property type="entry name" value="BRAP2"/>
    <property type="match status" value="1"/>
</dbReference>